<reference evidence="1 2" key="1">
    <citation type="submission" date="2018-03" db="EMBL/GenBank/DDBJ databases">
        <title>Genomic Encyclopedia of Archaeal and Bacterial Type Strains, Phase II (KMG-II): from individual species to whole genera.</title>
        <authorList>
            <person name="Goeker M."/>
        </authorList>
    </citation>
    <scope>NUCLEOTIDE SEQUENCE [LARGE SCALE GENOMIC DNA]</scope>
    <source>
        <strain evidence="1 2">DSM 44720</strain>
    </source>
</reference>
<evidence type="ECO:0000313" key="1">
    <source>
        <dbReference type="EMBL" id="PRY28672.1"/>
    </source>
</evidence>
<comment type="caution">
    <text evidence="1">The sequence shown here is derived from an EMBL/GenBank/DDBJ whole genome shotgun (WGS) entry which is preliminary data.</text>
</comment>
<dbReference type="AlphaFoldDB" id="A0A2T0S5I8"/>
<name>A0A2T0S5I8_9PSEU</name>
<protein>
    <submittedName>
        <fullName evidence="1">Winged helix DNA-binding protein</fullName>
    </submittedName>
</protein>
<dbReference type="RefSeq" id="WP_106197026.1">
    <property type="nucleotide sequence ID" value="NZ_PVTF01000027.1"/>
</dbReference>
<dbReference type="EMBL" id="PVTF01000027">
    <property type="protein sequence ID" value="PRY28672.1"/>
    <property type="molecule type" value="Genomic_DNA"/>
</dbReference>
<dbReference type="OrthoDB" id="9148135at2"/>
<gene>
    <name evidence="1" type="ORF">CLV43_12728</name>
</gene>
<dbReference type="PANTHER" id="PTHR38479">
    <property type="entry name" value="LMO0824 PROTEIN"/>
    <property type="match status" value="1"/>
</dbReference>
<dbReference type="PANTHER" id="PTHR38479:SF2">
    <property type="entry name" value="WINGED HELIX DNA-BINDING DOMAIN-CONTAINING PROTEIN"/>
    <property type="match status" value="1"/>
</dbReference>
<keyword evidence="2" id="KW-1185">Reference proteome</keyword>
<dbReference type="Pfam" id="PF06224">
    <property type="entry name" value="AlkZ-like"/>
    <property type="match status" value="1"/>
</dbReference>
<dbReference type="GO" id="GO:0003677">
    <property type="term" value="F:DNA binding"/>
    <property type="evidence" value="ECO:0007669"/>
    <property type="project" value="UniProtKB-KW"/>
</dbReference>
<dbReference type="InterPro" id="IPR009351">
    <property type="entry name" value="AlkZ-like"/>
</dbReference>
<sequence length="351" mass="37654">MEATRAQVLAHRAAVQGLHGGVALDDVEALALGFVDSPPKTGGVGIAVRTGPVDLDGLVRVLSLRGAPHLHRRADLPVLRRELRPRTPRQFAAWVGGFDPPDLGHLDLLIELLRREFPGDRATKGELSAAVSPLLPADWTPWCEPCGADHVVDGLFRLGTLLAGLELEHVGARLVFRKPTGPLPVVEDAGEPTLLRAYARLVGPFAKADAEKWLGAGPRAAWPQELRPVTVDGRGLLVSEDVGEAPPPPAALLLFHRDPYLLGPRWLVAPDAAVAKRVWRPVGSPGALVVHGEVVGDWRYSFSGRTVTFAVRGWSRIRGAARKALGEQAELLAAVWGASALEPNVVEWAQP</sequence>
<evidence type="ECO:0000313" key="2">
    <source>
        <dbReference type="Proteomes" id="UP000239494"/>
    </source>
</evidence>
<keyword evidence="1" id="KW-0238">DNA-binding</keyword>
<accession>A0A2T0S5I8</accession>
<dbReference type="Proteomes" id="UP000239494">
    <property type="component" value="Unassembled WGS sequence"/>
</dbReference>
<proteinExistence type="predicted"/>
<organism evidence="1 2">
    <name type="scientific">Umezawaea tangerina</name>
    <dbReference type="NCBI Taxonomy" id="84725"/>
    <lineage>
        <taxon>Bacteria</taxon>
        <taxon>Bacillati</taxon>
        <taxon>Actinomycetota</taxon>
        <taxon>Actinomycetes</taxon>
        <taxon>Pseudonocardiales</taxon>
        <taxon>Pseudonocardiaceae</taxon>
        <taxon>Umezawaea</taxon>
    </lineage>
</organism>